<keyword evidence="2 6" id="KW-0349">Heme</keyword>
<proteinExistence type="predicted"/>
<dbReference type="OrthoDB" id="9805828at2"/>
<evidence type="ECO:0000259" key="8">
    <source>
        <dbReference type="PROSITE" id="PS51007"/>
    </source>
</evidence>
<evidence type="ECO:0000313" key="9">
    <source>
        <dbReference type="EMBL" id="QFU74911.1"/>
    </source>
</evidence>
<dbReference type="SUPFAM" id="SSF46626">
    <property type="entry name" value="Cytochrome c"/>
    <property type="match status" value="1"/>
</dbReference>
<dbReference type="InterPro" id="IPR002327">
    <property type="entry name" value="Cyt_c_1A/1B"/>
</dbReference>
<feature type="domain" description="Cytochrome c" evidence="8">
    <location>
        <begin position="36"/>
        <end position="137"/>
    </location>
</feature>
<dbReference type="GO" id="GO:0046872">
    <property type="term" value="F:metal ion binding"/>
    <property type="evidence" value="ECO:0007669"/>
    <property type="project" value="UniProtKB-KW"/>
</dbReference>
<evidence type="ECO:0000256" key="2">
    <source>
        <dbReference type="ARBA" id="ARBA00022617"/>
    </source>
</evidence>
<keyword evidence="7" id="KW-0732">Signal</keyword>
<dbReference type="EMBL" id="CP036422">
    <property type="protein sequence ID" value="QFU74911.1"/>
    <property type="molecule type" value="Genomic_DNA"/>
</dbReference>
<organism evidence="9 10">
    <name type="scientific">Halioglobus maricola</name>
    <dbReference type="NCBI Taxonomy" id="2601894"/>
    <lineage>
        <taxon>Bacteria</taxon>
        <taxon>Pseudomonadati</taxon>
        <taxon>Pseudomonadota</taxon>
        <taxon>Gammaproteobacteria</taxon>
        <taxon>Cellvibrionales</taxon>
        <taxon>Halieaceae</taxon>
        <taxon>Halioglobus</taxon>
    </lineage>
</organism>
<keyword evidence="4" id="KW-0249">Electron transport</keyword>
<dbReference type="GO" id="GO:0009055">
    <property type="term" value="F:electron transfer activity"/>
    <property type="evidence" value="ECO:0007669"/>
    <property type="project" value="InterPro"/>
</dbReference>
<dbReference type="InterPro" id="IPR036909">
    <property type="entry name" value="Cyt_c-like_dom_sf"/>
</dbReference>
<keyword evidence="3 6" id="KW-0479">Metal-binding</keyword>
<keyword evidence="10" id="KW-1185">Reference proteome</keyword>
<accession>A0A5P9NGK5</accession>
<feature type="signal peptide" evidence="7">
    <location>
        <begin position="1"/>
        <end position="20"/>
    </location>
</feature>
<feature type="chain" id="PRO_5024988083" evidence="7">
    <location>
        <begin position="21"/>
        <end position="148"/>
    </location>
</feature>
<protein>
    <submittedName>
        <fullName evidence="9">C-type cytochrome</fullName>
    </submittedName>
</protein>
<reference evidence="9 10" key="1">
    <citation type="submission" date="2019-02" db="EMBL/GenBank/DDBJ databases">
        <authorList>
            <person name="Li S.-H."/>
        </authorList>
    </citation>
    <scope>NUCLEOTIDE SEQUENCE [LARGE SCALE GENOMIC DNA]</scope>
    <source>
        <strain evidence="9 10">IMCC14385</strain>
    </source>
</reference>
<dbReference type="KEGG" id="halc:EY643_04230"/>
<dbReference type="InterPro" id="IPR009056">
    <property type="entry name" value="Cyt_c-like_dom"/>
</dbReference>
<evidence type="ECO:0000256" key="3">
    <source>
        <dbReference type="ARBA" id="ARBA00022723"/>
    </source>
</evidence>
<dbReference type="AlphaFoldDB" id="A0A5P9NGK5"/>
<dbReference type="PROSITE" id="PS51007">
    <property type="entry name" value="CYTC"/>
    <property type="match status" value="1"/>
</dbReference>
<dbReference type="Proteomes" id="UP000326287">
    <property type="component" value="Chromosome"/>
</dbReference>
<dbReference type="PRINTS" id="PR00604">
    <property type="entry name" value="CYTCHRMECIAB"/>
</dbReference>
<keyword evidence="5 6" id="KW-0408">Iron</keyword>
<dbReference type="RefSeq" id="WP_152661018.1">
    <property type="nucleotide sequence ID" value="NZ_CP036422.1"/>
</dbReference>
<evidence type="ECO:0000256" key="1">
    <source>
        <dbReference type="ARBA" id="ARBA00022448"/>
    </source>
</evidence>
<dbReference type="GO" id="GO:0020037">
    <property type="term" value="F:heme binding"/>
    <property type="evidence" value="ECO:0007669"/>
    <property type="project" value="InterPro"/>
</dbReference>
<evidence type="ECO:0000313" key="10">
    <source>
        <dbReference type="Proteomes" id="UP000326287"/>
    </source>
</evidence>
<dbReference type="PANTHER" id="PTHR11961">
    <property type="entry name" value="CYTOCHROME C"/>
    <property type="match status" value="1"/>
</dbReference>
<evidence type="ECO:0000256" key="4">
    <source>
        <dbReference type="ARBA" id="ARBA00022982"/>
    </source>
</evidence>
<sequence length="148" mass="16354">MIRVLVLSVCFAFGIGNVFAQLPTTITTASESLPQGSAERGRLVFAPCRTCHYPEQYMGHNNGPNLSAIFGKVAGKQPGFRYYSQTFSDAEFVWTPQLMYAWLEKPMEMFPDSSMMSLGVPDPQQRADLIAYLLQASALDDNGTTVTE</sequence>
<evidence type="ECO:0000256" key="5">
    <source>
        <dbReference type="ARBA" id="ARBA00023004"/>
    </source>
</evidence>
<name>A0A5P9NGK5_9GAMM</name>
<evidence type="ECO:0000256" key="7">
    <source>
        <dbReference type="SAM" id="SignalP"/>
    </source>
</evidence>
<dbReference type="Gene3D" id="1.10.760.10">
    <property type="entry name" value="Cytochrome c-like domain"/>
    <property type="match status" value="1"/>
</dbReference>
<gene>
    <name evidence="9" type="ORF">EY643_04230</name>
</gene>
<keyword evidence="1" id="KW-0813">Transport</keyword>
<evidence type="ECO:0000256" key="6">
    <source>
        <dbReference type="PROSITE-ProRule" id="PRU00433"/>
    </source>
</evidence>